<dbReference type="InterPro" id="IPR002687">
    <property type="entry name" value="Nop_dom"/>
</dbReference>
<sequence>MAHVDYVLFEAALGYALFNVVHQADAVGAKLKEVQAAINELPKFSKMVNLVNFTPFSGHIEALENVNLISEGIVSDQLKSVLELNLPQTSGKKSKITLGVAERNLGSAIKAQFPGLSIETIETSAVVAELIRGIRLHAEKLLKGLQTGDLSKASLGLAHAYSRAKVKFNVTRNDNHIIQAIATVDFQDKGVNSFFMRLREWYGSHFPELQRFTSDNYTYAQLVGVIGDKKTLTDEKLHDIAAVLGEDGEKAQAIIDAAKVSMGYDLSAPDYEMIQQLSQLVVKQADNRRSTSTYLDEKLDQVAPNLKALLGSSVAARLISHAGSLTSLAKLPSSTLQILGAEKALFRALKTKGNTPKFGLLYHAGAIAKASKQNKGRMSRCVANKASMCSRIDVFSGEPDDRFGQAFKAQVDERLEFYATGKRPSKNTDVIKSVMETLGDAGEKLDEDMVDAPEAAASKKDKKDKKEKKDKKDKKEKKEKKRKHDDEDVAMTNVDDGEKKKKKKKSKGAKDDDVAPPKEPKRDVKLKGEHRDGASTSDKKEKKHKKDKKNNKLIKKEKLADENSAELDDDLDELAESKPKKKDKSKKSKKNKQVE</sequence>
<dbReference type="InterPro" id="IPR045056">
    <property type="entry name" value="Nop56/Nop58"/>
</dbReference>
<dbReference type="InterPro" id="IPR042239">
    <property type="entry name" value="Nop_C"/>
</dbReference>
<evidence type="ECO:0000256" key="4">
    <source>
        <dbReference type="ARBA" id="ARBA00023242"/>
    </source>
</evidence>
<dbReference type="Proteomes" id="UP000219286">
    <property type="component" value="Unassembled WGS sequence"/>
</dbReference>
<feature type="compositionally biased region" description="Basic residues" evidence="6">
    <location>
        <begin position="460"/>
        <end position="483"/>
    </location>
</feature>
<dbReference type="GO" id="GO:0042254">
    <property type="term" value="P:ribosome biogenesis"/>
    <property type="evidence" value="ECO:0007669"/>
    <property type="project" value="UniProtKB-KW"/>
</dbReference>
<dbReference type="InterPro" id="IPR036070">
    <property type="entry name" value="Nop_dom_sf"/>
</dbReference>
<dbReference type="Gene3D" id="1.10.246.90">
    <property type="entry name" value="Nop domain"/>
    <property type="match status" value="1"/>
</dbReference>
<dbReference type="SUPFAM" id="SSF89124">
    <property type="entry name" value="Nop domain"/>
    <property type="match status" value="1"/>
</dbReference>
<dbReference type="FunFam" id="1.10.246.90:FF:000001">
    <property type="entry name" value="Nucleolar protein 56"/>
    <property type="match status" value="1"/>
</dbReference>
<gene>
    <name evidence="8" type="ORF">A9Z42_0091890</name>
</gene>
<organism evidence="8 9">
    <name type="scientific">Trichoderma parareesei</name>
    <name type="common">Filamentous fungus</name>
    <dbReference type="NCBI Taxonomy" id="858221"/>
    <lineage>
        <taxon>Eukaryota</taxon>
        <taxon>Fungi</taxon>
        <taxon>Dikarya</taxon>
        <taxon>Ascomycota</taxon>
        <taxon>Pezizomycotina</taxon>
        <taxon>Sordariomycetes</taxon>
        <taxon>Hypocreomycetidae</taxon>
        <taxon>Hypocreales</taxon>
        <taxon>Hypocreaceae</taxon>
        <taxon>Trichoderma</taxon>
    </lineage>
</organism>
<keyword evidence="9" id="KW-1185">Reference proteome</keyword>
<dbReference type="SMART" id="SM00931">
    <property type="entry name" value="NOSIC"/>
    <property type="match status" value="1"/>
</dbReference>
<feature type="domain" description="Nop" evidence="7">
    <location>
        <begin position="302"/>
        <end position="420"/>
    </location>
</feature>
<name>A0A2H3A2H0_TRIPA</name>
<dbReference type="Pfam" id="PF08156">
    <property type="entry name" value="NOP5NT"/>
    <property type="match status" value="1"/>
</dbReference>
<proteinExistence type="inferred from homology"/>
<dbReference type="OrthoDB" id="6780543at2759"/>
<dbReference type="PANTHER" id="PTHR10894:SF0">
    <property type="entry name" value="NUCLEOLAR PROTEIN 56"/>
    <property type="match status" value="1"/>
</dbReference>
<evidence type="ECO:0000256" key="6">
    <source>
        <dbReference type="SAM" id="MobiDB-lite"/>
    </source>
</evidence>
<feature type="compositionally biased region" description="Basic residues" evidence="6">
    <location>
        <begin position="541"/>
        <end position="553"/>
    </location>
</feature>
<dbReference type="EMBL" id="LFMI01000831">
    <property type="protein sequence ID" value="OTA08246.1"/>
    <property type="molecule type" value="Genomic_DNA"/>
</dbReference>
<feature type="region of interest" description="Disordered" evidence="6">
    <location>
        <begin position="444"/>
        <end position="595"/>
    </location>
</feature>
<dbReference type="PANTHER" id="PTHR10894">
    <property type="entry name" value="NUCLEOLAR PROTEIN 5 NUCLEOLAR PROTEIN NOP5 NOP58"/>
    <property type="match status" value="1"/>
</dbReference>
<feature type="compositionally biased region" description="Basic residues" evidence="6">
    <location>
        <begin position="579"/>
        <end position="595"/>
    </location>
</feature>
<protein>
    <recommendedName>
        <fullName evidence="5">Nucleolar protein 56</fullName>
    </recommendedName>
</protein>
<accession>A0A2H3A2H0</accession>
<dbReference type="GO" id="GO:0030515">
    <property type="term" value="F:snoRNA binding"/>
    <property type="evidence" value="ECO:0007669"/>
    <property type="project" value="InterPro"/>
</dbReference>
<evidence type="ECO:0000313" key="8">
    <source>
        <dbReference type="EMBL" id="OTA08246.1"/>
    </source>
</evidence>
<dbReference type="InterPro" id="IPR012976">
    <property type="entry name" value="NOSIC"/>
</dbReference>
<dbReference type="GO" id="GO:0032040">
    <property type="term" value="C:small-subunit processome"/>
    <property type="evidence" value="ECO:0007669"/>
    <property type="project" value="InterPro"/>
</dbReference>
<comment type="caution">
    <text evidence="8">The sequence shown here is derived from an EMBL/GenBank/DDBJ whole genome shotgun (WGS) entry which is preliminary data.</text>
</comment>
<dbReference type="PROSITE" id="PS51358">
    <property type="entry name" value="NOP"/>
    <property type="match status" value="1"/>
</dbReference>
<keyword evidence="4" id="KW-0539">Nucleus</keyword>
<comment type="similarity">
    <text evidence="2">Belongs to the NOP5/NOP56 family.</text>
</comment>
<evidence type="ECO:0000256" key="2">
    <source>
        <dbReference type="ARBA" id="ARBA00009211"/>
    </source>
</evidence>
<dbReference type="GO" id="GO:0031428">
    <property type="term" value="C:box C/D methylation guide snoRNP complex"/>
    <property type="evidence" value="ECO:0007669"/>
    <property type="project" value="InterPro"/>
</dbReference>
<dbReference type="AlphaFoldDB" id="A0A2H3A2H0"/>
<feature type="compositionally biased region" description="Acidic residues" evidence="6">
    <location>
        <begin position="563"/>
        <end position="574"/>
    </location>
</feature>
<evidence type="ECO:0000256" key="1">
    <source>
        <dbReference type="ARBA" id="ARBA00004604"/>
    </source>
</evidence>
<evidence type="ECO:0000313" key="9">
    <source>
        <dbReference type="Proteomes" id="UP000219286"/>
    </source>
</evidence>
<evidence type="ECO:0000256" key="3">
    <source>
        <dbReference type="ARBA" id="ARBA00022517"/>
    </source>
</evidence>
<comment type="subcellular location">
    <subcellularLocation>
        <location evidence="1">Nucleus</location>
        <location evidence="1">Nucleolus</location>
    </subcellularLocation>
</comment>
<feature type="compositionally biased region" description="Basic and acidic residues" evidence="6">
    <location>
        <begin position="508"/>
        <end position="540"/>
    </location>
</feature>
<dbReference type="Gene3D" id="1.10.287.4070">
    <property type="match status" value="1"/>
</dbReference>
<evidence type="ECO:0000256" key="5">
    <source>
        <dbReference type="ARBA" id="ARBA00040742"/>
    </source>
</evidence>
<dbReference type="Pfam" id="PF01798">
    <property type="entry name" value="Nop"/>
    <property type="match status" value="1"/>
</dbReference>
<reference evidence="8 9" key="1">
    <citation type="journal article" date="2015" name="Genome Announc.">
        <title>Genome sequence and annotation of Trichoderma parareesei, the ancestor of the cellulase producer Trichoderma reesei.</title>
        <authorList>
            <person name="Yang D."/>
            <person name="Pomraning K."/>
            <person name="Kopchinskiy A."/>
            <person name="Karimi Aghcheh R."/>
            <person name="Atanasova L."/>
            <person name="Chenthamara K."/>
            <person name="Baker S.E."/>
            <person name="Zhang R."/>
            <person name="Shen Q."/>
            <person name="Freitag M."/>
            <person name="Kubicek C.P."/>
            <person name="Druzhinina I.S."/>
        </authorList>
    </citation>
    <scope>NUCLEOTIDE SEQUENCE [LARGE SCALE GENOMIC DNA]</scope>
    <source>
        <strain evidence="8 9">CBS 125925</strain>
    </source>
</reference>
<evidence type="ECO:0000259" key="7">
    <source>
        <dbReference type="PROSITE" id="PS51358"/>
    </source>
</evidence>
<dbReference type="InterPro" id="IPR012974">
    <property type="entry name" value="NOP58/56_N"/>
</dbReference>
<keyword evidence="3" id="KW-0690">Ribosome biogenesis</keyword>